<feature type="domain" description="HNH nuclease" evidence="2">
    <location>
        <begin position="141"/>
        <end position="208"/>
    </location>
</feature>
<feature type="region of interest" description="Disordered" evidence="1">
    <location>
        <begin position="1"/>
        <end position="23"/>
    </location>
</feature>
<dbReference type="Proteomes" id="UP000799778">
    <property type="component" value="Unassembled WGS sequence"/>
</dbReference>
<dbReference type="InterPro" id="IPR003615">
    <property type="entry name" value="HNH_nuc"/>
</dbReference>
<accession>A0A6A5X9E7</accession>
<dbReference type="Pfam" id="PF13391">
    <property type="entry name" value="HNH_2"/>
    <property type="match status" value="1"/>
</dbReference>
<protein>
    <recommendedName>
        <fullName evidence="2">HNH nuclease domain-containing protein</fullName>
    </recommendedName>
</protein>
<dbReference type="GeneID" id="54288777"/>
<dbReference type="OrthoDB" id="2142759at2759"/>
<keyword evidence="4" id="KW-1185">Reference proteome</keyword>
<dbReference type="AlphaFoldDB" id="A0A6A5X9E7"/>
<feature type="region of interest" description="Disordered" evidence="1">
    <location>
        <begin position="296"/>
        <end position="324"/>
    </location>
</feature>
<evidence type="ECO:0000259" key="2">
    <source>
        <dbReference type="Pfam" id="PF13391"/>
    </source>
</evidence>
<gene>
    <name evidence="3" type="ORF">BU24DRAFT_455619</name>
</gene>
<evidence type="ECO:0000313" key="3">
    <source>
        <dbReference type="EMBL" id="KAF2009685.1"/>
    </source>
</evidence>
<name>A0A6A5X9E7_9PLEO</name>
<proteinExistence type="predicted"/>
<reference evidence="3" key="1">
    <citation type="journal article" date="2020" name="Stud. Mycol.">
        <title>101 Dothideomycetes genomes: a test case for predicting lifestyles and emergence of pathogens.</title>
        <authorList>
            <person name="Haridas S."/>
            <person name="Albert R."/>
            <person name="Binder M."/>
            <person name="Bloem J."/>
            <person name="Labutti K."/>
            <person name="Salamov A."/>
            <person name="Andreopoulos B."/>
            <person name="Baker S."/>
            <person name="Barry K."/>
            <person name="Bills G."/>
            <person name="Bluhm B."/>
            <person name="Cannon C."/>
            <person name="Castanera R."/>
            <person name="Culley D."/>
            <person name="Daum C."/>
            <person name="Ezra D."/>
            <person name="Gonzalez J."/>
            <person name="Henrissat B."/>
            <person name="Kuo A."/>
            <person name="Liang C."/>
            <person name="Lipzen A."/>
            <person name="Lutzoni F."/>
            <person name="Magnuson J."/>
            <person name="Mondo S."/>
            <person name="Nolan M."/>
            <person name="Ohm R."/>
            <person name="Pangilinan J."/>
            <person name="Park H.-J."/>
            <person name="Ramirez L."/>
            <person name="Alfaro M."/>
            <person name="Sun H."/>
            <person name="Tritt A."/>
            <person name="Yoshinaga Y."/>
            <person name="Zwiers L.-H."/>
            <person name="Turgeon B."/>
            <person name="Goodwin S."/>
            <person name="Spatafora J."/>
            <person name="Crous P."/>
            <person name="Grigoriev I."/>
        </authorList>
    </citation>
    <scope>NUCLEOTIDE SEQUENCE</scope>
    <source>
        <strain evidence="3">CBS 175.79</strain>
    </source>
</reference>
<sequence length="324" mass="36971">MSSDLLQPRKRYERPSHADGGHSLPINRTYKVYLRHPAYNDSSNILLALPALNHRQGGIHHETARIACAIIANNSWKGYLTETREGAAVDIESDGILCKRDYYFYMSREDTGGMPTEVPLDRLLPRRSSLTQATLIRDISCRITNYIEGTEPAHLIPRSEELWFRANGMSRYTNRQSPDTEPINDTLNVLLLRSDIQDLFDQKLFVVVPKSAQLVVHILAPGSSPELTDLYHNVALQPLVRIAIEYIFARFAWSIFAHCTDFIVQGLERRLVVRKDEGAISVEDFSGEQCLRIFGRGQTSSHPSPRKRSRNISVFRRGGRDRRR</sequence>
<evidence type="ECO:0000313" key="4">
    <source>
        <dbReference type="Proteomes" id="UP000799778"/>
    </source>
</evidence>
<dbReference type="EMBL" id="ML978078">
    <property type="protein sequence ID" value="KAF2009685.1"/>
    <property type="molecule type" value="Genomic_DNA"/>
</dbReference>
<dbReference type="RefSeq" id="XP_033378024.1">
    <property type="nucleotide sequence ID" value="XM_033531380.1"/>
</dbReference>
<evidence type="ECO:0000256" key="1">
    <source>
        <dbReference type="SAM" id="MobiDB-lite"/>
    </source>
</evidence>
<organism evidence="3 4">
    <name type="scientific">Aaosphaeria arxii CBS 175.79</name>
    <dbReference type="NCBI Taxonomy" id="1450172"/>
    <lineage>
        <taxon>Eukaryota</taxon>
        <taxon>Fungi</taxon>
        <taxon>Dikarya</taxon>
        <taxon>Ascomycota</taxon>
        <taxon>Pezizomycotina</taxon>
        <taxon>Dothideomycetes</taxon>
        <taxon>Pleosporomycetidae</taxon>
        <taxon>Pleosporales</taxon>
        <taxon>Pleosporales incertae sedis</taxon>
        <taxon>Aaosphaeria</taxon>
    </lineage>
</organism>